<evidence type="ECO:0000313" key="6">
    <source>
        <dbReference type="EMBL" id="SUZ48691.1"/>
    </source>
</evidence>
<dbReference type="InterPro" id="IPR051818">
    <property type="entry name" value="TPP_dependent_decarboxylase"/>
</dbReference>
<keyword evidence="4" id="KW-0812">Transmembrane</keyword>
<name>A0A381N287_9ZZZZ</name>
<feature type="domain" description="Thiamine pyrophosphate enzyme TPP-binding" evidence="5">
    <location>
        <begin position="17"/>
        <end position="130"/>
    </location>
</feature>
<dbReference type="Gene3D" id="3.40.50.970">
    <property type="match status" value="1"/>
</dbReference>
<evidence type="ECO:0000256" key="4">
    <source>
        <dbReference type="SAM" id="Phobius"/>
    </source>
</evidence>
<dbReference type="GO" id="GO:0000287">
    <property type="term" value="F:magnesium ion binding"/>
    <property type="evidence" value="ECO:0007669"/>
    <property type="project" value="InterPro"/>
</dbReference>
<evidence type="ECO:0000256" key="3">
    <source>
        <dbReference type="ARBA" id="ARBA00023239"/>
    </source>
</evidence>
<gene>
    <name evidence="6" type="ORF">METZ01_LOCUS1545</name>
</gene>
<dbReference type="PANTHER" id="PTHR42818:SF1">
    <property type="entry name" value="SULFOPYRUVATE DECARBOXYLASE"/>
    <property type="match status" value="1"/>
</dbReference>
<dbReference type="PROSITE" id="PS00187">
    <property type="entry name" value="TPP_ENZYMES"/>
    <property type="match status" value="1"/>
</dbReference>
<dbReference type="SUPFAM" id="SSF52518">
    <property type="entry name" value="Thiamin diphosphate-binding fold (THDP-binding)"/>
    <property type="match status" value="1"/>
</dbReference>
<evidence type="ECO:0000259" key="5">
    <source>
        <dbReference type="Pfam" id="PF02775"/>
    </source>
</evidence>
<keyword evidence="2" id="KW-0786">Thiamine pyrophosphate</keyword>
<sequence>MISRELFTLDDQPENFYMIGSMGLASAMGLGLAIQSPRKRVFVLEGDGSAMMSLGTLPLIGSEAPPNLIHIILDNEAYESTGGQASISSKFDLAQTAASAGYPQAVRVEDFEALDSALTGALASGQLSLILVKAGIAPLEGIPRVSHTPEEIRDRFKAAVQS</sequence>
<organism evidence="6">
    <name type="scientific">marine metagenome</name>
    <dbReference type="NCBI Taxonomy" id="408172"/>
    <lineage>
        <taxon>unclassified sequences</taxon>
        <taxon>metagenomes</taxon>
        <taxon>ecological metagenomes</taxon>
    </lineage>
</organism>
<proteinExistence type="predicted"/>
<dbReference type="Pfam" id="PF02775">
    <property type="entry name" value="TPP_enzyme_C"/>
    <property type="match status" value="1"/>
</dbReference>
<dbReference type="PANTHER" id="PTHR42818">
    <property type="entry name" value="SULFOPYRUVATE DECARBOXYLASE SUBUNIT ALPHA"/>
    <property type="match status" value="1"/>
</dbReference>
<accession>A0A381N287</accession>
<keyword evidence="1" id="KW-0210">Decarboxylase</keyword>
<evidence type="ECO:0000256" key="2">
    <source>
        <dbReference type="ARBA" id="ARBA00023052"/>
    </source>
</evidence>
<keyword evidence="4" id="KW-0472">Membrane</keyword>
<feature type="transmembrane region" description="Helical" evidence="4">
    <location>
        <begin position="16"/>
        <end position="34"/>
    </location>
</feature>
<dbReference type="InterPro" id="IPR029061">
    <property type="entry name" value="THDP-binding"/>
</dbReference>
<dbReference type="GO" id="GO:0016831">
    <property type="term" value="F:carboxy-lyase activity"/>
    <property type="evidence" value="ECO:0007669"/>
    <property type="project" value="UniProtKB-KW"/>
</dbReference>
<reference evidence="6" key="1">
    <citation type="submission" date="2018-05" db="EMBL/GenBank/DDBJ databases">
        <authorList>
            <person name="Lanie J.A."/>
            <person name="Ng W.-L."/>
            <person name="Kazmierczak K.M."/>
            <person name="Andrzejewski T.M."/>
            <person name="Davidsen T.M."/>
            <person name="Wayne K.J."/>
            <person name="Tettelin H."/>
            <person name="Glass J.I."/>
            <person name="Rusch D."/>
            <person name="Podicherti R."/>
            <person name="Tsui H.-C.T."/>
            <person name="Winkler M.E."/>
        </authorList>
    </citation>
    <scope>NUCLEOTIDE SEQUENCE</scope>
</reference>
<dbReference type="InterPro" id="IPR000399">
    <property type="entry name" value="TPP-bd_CS"/>
</dbReference>
<dbReference type="EMBL" id="UINC01000080">
    <property type="protein sequence ID" value="SUZ48691.1"/>
    <property type="molecule type" value="Genomic_DNA"/>
</dbReference>
<protein>
    <recommendedName>
        <fullName evidence="5">Thiamine pyrophosphate enzyme TPP-binding domain-containing protein</fullName>
    </recommendedName>
</protein>
<dbReference type="InterPro" id="IPR011766">
    <property type="entry name" value="TPP_enzyme_TPP-bd"/>
</dbReference>
<keyword evidence="3" id="KW-0456">Lyase</keyword>
<evidence type="ECO:0000256" key="1">
    <source>
        <dbReference type="ARBA" id="ARBA00022793"/>
    </source>
</evidence>
<dbReference type="GO" id="GO:0030976">
    <property type="term" value="F:thiamine pyrophosphate binding"/>
    <property type="evidence" value="ECO:0007669"/>
    <property type="project" value="InterPro"/>
</dbReference>
<keyword evidence="4" id="KW-1133">Transmembrane helix</keyword>
<dbReference type="AlphaFoldDB" id="A0A381N287"/>